<dbReference type="Proteomes" id="UP000324222">
    <property type="component" value="Unassembled WGS sequence"/>
</dbReference>
<reference evidence="1 2" key="1">
    <citation type="submission" date="2019-05" db="EMBL/GenBank/DDBJ databases">
        <title>Another draft genome of Portunus trituberculatus and its Hox gene families provides insights of decapod evolution.</title>
        <authorList>
            <person name="Jeong J.-H."/>
            <person name="Song I."/>
            <person name="Kim S."/>
            <person name="Choi T."/>
            <person name="Kim D."/>
            <person name="Ryu S."/>
            <person name="Kim W."/>
        </authorList>
    </citation>
    <scope>NUCLEOTIDE SEQUENCE [LARGE SCALE GENOMIC DNA]</scope>
    <source>
        <tissue evidence="1">Muscle</tissue>
    </source>
</reference>
<evidence type="ECO:0000313" key="2">
    <source>
        <dbReference type="Proteomes" id="UP000324222"/>
    </source>
</evidence>
<evidence type="ECO:0008006" key="3">
    <source>
        <dbReference type="Google" id="ProtNLM"/>
    </source>
</evidence>
<proteinExistence type="predicted"/>
<keyword evidence="2" id="KW-1185">Reference proteome</keyword>
<name>A0A5B7HYY8_PORTR</name>
<sequence length="144" mass="16290">MTTTPESLYKFICAFYLSRNSSDCKEFFDYSTSKVEYIQSFYPFAEISTLGDFNVHQQLGLSSLFTDHPGELALHSAILHDLEHLVQHSTCVRDRLKDAPNILDFYFNFNSSAYAVTLPSPLGSSDYNLKSVSYPFSPVPPQNP</sequence>
<comment type="caution">
    <text evidence="1">The sequence shown here is derived from an EMBL/GenBank/DDBJ whole genome shotgun (WGS) entry which is preliminary data.</text>
</comment>
<evidence type="ECO:0000313" key="1">
    <source>
        <dbReference type="EMBL" id="MPC74919.1"/>
    </source>
</evidence>
<protein>
    <recommendedName>
        <fullName evidence="3">Endonuclease/exonuclease/phosphatase domain-containing protein</fullName>
    </recommendedName>
</protein>
<accession>A0A5B7HYY8</accession>
<dbReference type="EMBL" id="VSRR010040005">
    <property type="protein sequence ID" value="MPC74919.1"/>
    <property type="molecule type" value="Genomic_DNA"/>
</dbReference>
<gene>
    <name evidence="1" type="ORF">E2C01_069299</name>
</gene>
<dbReference type="AlphaFoldDB" id="A0A5B7HYY8"/>
<organism evidence="1 2">
    <name type="scientific">Portunus trituberculatus</name>
    <name type="common">Swimming crab</name>
    <name type="synonym">Neptunus trituberculatus</name>
    <dbReference type="NCBI Taxonomy" id="210409"/>
    <lineage>
        <taxon>Eukaryota</taxon>
        <taxon>Metazoa</taxon>
        <taxon>Ecdysozoa</taxon>
        <taxon>Arthropoda</taxon>
        <taxon>Crustacea</taxon>
        <taxon>Multicrustacea</taxon>
        <taxon>Malacostraca</taxon>
        <taxon>Eumalacostraca</taxon>
        <taxon>Eucarida</taxon>
        <taxon>Decapoda</taxon>
        <taxon>Pleocyemata</taxon>
        <taxon>Brachyura</taxon>
        <taxon>Eubrachyura</taxon>
        <taxon>Portunoidea</taxon>
        <taxon>Portunidae</taxon>
        <taxon>Portuninae</taxon>
        <taxon>Portunus</taxon>
    </lineage>
</organism>